<dbReference type="SUPFAM" id="SSF56091">
    <property type="entry name" value="DNA ligase/mRNA capping enzyme, catalytic domain"/>
    <property type="match status" value="1"/>
</dbReference>
<name>A0A4V2GAN1_9MICO</name>
<evidence type="ECO:0000313" key="2">
    <source>
        <dbReference type="EMBL" id="RZU64896.1"/>
    </source>
</evidence>
<accession>A0A4V2GAN1</accession>
<organism evidence="2 3">
    <name type="scientific">Microterricola gilva</name>
    <dbReference type="NCBI Taxonomy" id="393267"/>
    <lineage>
        <taxon>Bacteria</taxon>
        <taxon>Bacillati</taxon>
        <taxon>Actinomycetota</taxon>
        <taxon>Actinomycetes</taxon>
        <taxon>Micrococcales</taxon>
        <taxon>Microbacteriaceae</taxon>
        <taxon>Microterricola</taxon>
    </lineage>
</organism>
<dbReference type="Proteomes" id="UP000291483">
    <property type="component" value="Unassembled WGS sequence"/>
</dbReference>
<sequence length="196" mass="21127">MTEGITFEAFPKIARLNRGMVITEKLDGTNAAVVITEAGEVGAQSRNRLITPDADNYGFAGWVDRNAAELRDILGPGRHFGEWWGSGIQRKYGLTGGDKRFSLFNTGRWSADELVGVEGLGIVPVLAQGQFDNWVIAEQVERLRTHGSVAAPGFMKPEGVVVFQSASRTLFKVTVDGDEAPKGAAGHALDEERPAA</sequence>
<dbReference type="Pfam" id="PF09414">
    <property type="entry name" value="RNA_ligase"/>
    <property type="match status" value="1"/>
</dbReference>
<proteinExistence type="predicted"/>
<feature type="domain" description="RNA ligase" evidence="1">
    <location>
        <begin position="20"/>
        <end position="173"/>
    </location>
</feature>
<evidence type="ECO:0000313" key="3">
    <source>
        <dbReference type="Proteomes" id="UP000291483"/>
    </source>
</evidence>
<comment type="caution">
    <text evidence="2">The sequence shown here is derived from an EMBL/GenBank/DDBJ whole genome shotgun (WGS) entry which is preliminary data.</text>
</comment>
<dbReference type="EMBL" id="SHLC01000001">
    <property type="protein sequence ID" value="RZU64896.1"/>
    <property type="molecule type" value="Genomic_DNA"/>
</dbReference>
<gene>
    <name evidence="2" type="ORF">EV379_1207</name>
</gene>
<dbReference type="AlphaFoldDB" id="A0A4V2GAN1"/>
<keyword evidence="3" id="KW-1185">Reference proteome</keyword>
<protein>
    <submittedName>
        <fullName evidence="2">RNA ligase</fullName>
    </submittedName>
</protein>
<dbReference type="GO" id="GO:0016874">
    <property type="term" value="F:ligase activity"/>
    <property type="evidence" value="ECO:0007669"/>
    <property type="project" value="UniProtKB-KW"/>
</dbReference>
<reference evidence="2 3" key="1">
    <citation type="submission" date="2019-02" db="EMBL/GenBank/DDBJ databases">
        <title>Sequencing the genomes of 1000 actinobacteria strains.</title>
        <authorList>
            <person name="Klenk H.-P."/>
        </authorList>
    </citation>
    <scope>NUCLEOTIDE SEQUENCE [LARGE SCALE GENOMIC DNA]</scope>
    <source>
        <strain evidence="2 3">DSM 18319</strain>
    </source>
</reference>
<dbReference type="InterPro" id="IPR021122">
    <property type="entry name" value="RNA_ligase_dom_REL/Rnl2"/>
</dbReference>
<dbReference type="Gene3D" id="3.30.470.30">
    <property type="entry name" value="DNA ligase/mRNA capping enzyme"/>
    <property type="match status" value="1"/>
</dbReference>
<evidence type="ECO:0000259" key="1">
    <source>
        <dbReference type="Pfam" id="PF09414"/>
    </source>
</evidence>
<keyword evidence="2" id="KW-0436">Ligase</keyword>
<dbReference type="RefSeq" id="WP_207226202.1">
    <property type="nucleotide sequence ID" value="NZ_SHLC01000001.1"/>
</dbReference>